<dbReference type="AlphaFoldDB" id="A0A0R0EK75"/>
<dbReference type="Proteomes" id="UP000008827">
    <property type="component" value="Chromosome 20"/>
</dbReference>
<accession>A0A0R0EK75</accession>
<feature type="signal peptide" evidence="1">
    <location>
        <begin position="1"/>
        <end position="18"/>
    </location>
</feature>
<dbReference type="EnsemblPlants" id="KRG90456">
    <property type="protein sequence ID" value="KRG90456"/>
    <property type="gene ID" value="GLYMA_20G092300"/>
</dbReference>
<dbReference type="InParanoid" id="A0A0R0EK75"/>
<dbReference type="SMR" id="A0A0R0EK75"/>
<reference evidence="2" key="3">
    <citation type="submission" date="2018-07" db="EMBL/GenBank/DDBJ databases">
        <title>WGS assembly of Glycine max.</title>
        <authorList>
            <person name="Schmutz J."/>
            <person name="Cannon S."/>
            <person name="Schlueter J."/>
            <person name="Ma J."/>
            <person name="Mitros T."/>
            <person name="Nelson W."/>
            <person name="Hyten D."/>
            <person name="Song Q."/>
            <person name="Thelen J."/>
            <person name="Cheng J."/>
            <person name="Xu D."/>
            <person name="Hellsten U."/>
            <person name="May G."/>
            <person name="Yu Y."/>
            <person name="Sakurai T."/>
            <person name="Umezawa T."/>
            <person name="Bhattacharyya M."/>
            <person name="Sandhu D."/>
            <person name="Valliyodan B."/>
            <person name="Lindquist E."/>
            <person name="Peto M."/>
            <person name="Grant D."/>
            <person name="Shu S."/>
            <person name="Goodstein D."/>
            <person name="Barry K."/>
            <person name="Futrell-Griggs M."/>
            <person name="Abernathy B."/>
            <person name="Du J."/>
            <person name="Tian Z."/>
            <person name="Zhu L."/>
            <person name="Gill N."/>
            <person name="Joshi T."/>
            <person name="Libault M."/>
            <person name="Sethuraman A."/>
            <person name="Zhang X."/>
            <person name="Shinozaki K."/>
            <person name="Nguyen H."/>
            <person name="Wing R."/>
            <person name="Cregan P."/>
            <person name="Specht J."/>
            <person name="Grimwood J."/>
            <person name="Rokhsar D."/>
            <person name="Stacey G."/>
            <person name="Shoemaker R."/>
            <person name="Jackson S."/>
        </authorList>
    </citation>
    <scope>NUCLEOTIDE SEQUENCE</scope>
    <source>
        <tissue evidence="2">Callus</tissue>
    </source>
</reference>
<keyword evidence="4" id="KW-1185">Reference proteome</keyword>
<sequence>MQGTKYLLMLLILHVVETTSNFFSRTFPMLVFNSVINCIKIATQYARQVNKMLCTLRIKIDKDKLHYHRANAAAEAIRSYCSRVG</sequence>
<gene>
    <name evidence="2" type="ORF">GLYMA_20G092300</name>
</gene>
<dbReference type="EMBL" id="CM000853">
    <property type="protein sequence ID" value="KRG90456.1"/>
    <property type="molecule type" value="Genomic_DNA"/>
</dbReference>
<proteinExistence type="predicted"/>
<reference evidence="2 3" key="1">
    <citation type="journal article" date="2010" name="Nature">
        <title>Genome sequence of the palaeopolyploid soybean.</title>
        <authorList>
            <person name="Schmutz J."/>
            <person name="Cannon S.B."/>
            <person name="Schlueter J."/>
            <person name="Ma J."/>
            <person name="Mitros T."/>
            <person name="Nelson W."/>
            <person name="Hyten D.L."/>
            <person name="Song Q."/>
            <person name="Thelen J.J."/>
            <person name="Cheng J."/>
            <person name="Xu D."/>
            <person name="Hellsten U."/>
            <person name="May G.D."/>
            <person name="Yu Y."/>
            <person name="Sakurai T."/>
            <person name="Umezawa T."/>
            <person name="Bhattacharyya M.K."/>
            <person name="Sandhu D."/>
            <person name="Valliyodan B."/>
            <person name="Lindquist E."/>
            <person name="Peto M."/>
            <person name="Grant D."/>
            <person name="Shu S."/>
            <person name="Goodstein D."/>
            <person name="Barry K."/>
            <person name="Futrell-Griggs M."/>
            <person name="Abernathy B."/>
            <person name="Du J."/>
            <person name="Tian Z."/>
            <person name="Zhu L."/>
            <person name="Gill N."/>
            <person name="Joshi T."/>
            <person name="Libault M."/>
            <person name="Sethuraman A."/>
            <person name="Zhang X.-C."/>
            <person name="Shinozaki K."/>
            <person name="Nguyen H.T."/>
            <person name="Wing R.A."/>
            <person name="Cregan P."/>
            <person name="Specht J."/>
            <person name="Grimwood J."/>
            <person name="Rokhsar D."/>
            <person name="Stacey G."/>
            <person name="Shoemaker R.C."/>
            <person name="Jackson S.A."/>
        </authorList>
    </citation>
    <scope>NUCLEOTIDE SEQUENCE</scope>
    <source>
        <strain evidence="3">cv. Williams 82</strain>
        <tissue evidence="2">Callus</tissue>
    </source>
</reference>
<name>A0A0R0EK75_SOYBN</name>
<organism evidence="2">
    <name type="scientific">Glycine max</name>
    <name type="common">Soybean</name>
    <name type="synonym">Glycine hispida</name>
    <dbReference type="NCBI Taxonomy" id="3847"/>
    <lineage>
        <taxon>Eukaryota</taxon>
        <taxon>Viridiplantae</taxon>
        <taxon>Streptophyta</taxon>
        <taxon>Embryophyta</taxon>
        <taxon>Tracheophyta</taxon>
        <taxon>Spermatophyta</taxon>
        <taxon>Magnoliopsida</taxon>
        <taxon>eudicotyledons</taxon>
        <taxon>Gunneridae</taxon>
        <taxon>Pentapetalae</taxon>
        <taxon>rosids</taxon>
        <taxon>fabids</taxon>
        <taxon>Fabales</taxon>
        <taxon>Fabaceae</taxon>
        <taxon>Papilionoideae</taxon>
        <taxon>50 kb inversion clade</taxon>
        <taxon>NPAAA clade</taxon>
        <taxon>indigoferoid/millettioid clade</taxon>
        <taxon>Phaseoleae</taxon>
        <taxon>Glycine</taxon>
        <taxon>Glycine subgen. Soja</taxon>
    </lineage>
</organism>
<keyword evidence="1" id="KW-0732">Signal</keyword>
<feature type="chain" id="PRO_5014520797" description="Secreted protein" evidence="1">
    <location>
        <begin position="19"/>
        <end position="85"/>
    </location>
</feature>
<evidence type="ECO:0000313" key="4">
    <source>
        <dbReference type="Proteomes" id="UP000008827"/>
    </source>
</evidence>
<evidence type="ECO:0000313" key="2">
    <source>
        <dbReference type="EMBL" id="KRG90456.1"/>
    </source>
</evidence>
<protein>
    <recommendedName>
        <fullName evidence="5">Secreted protein</fullName>
    </recommendedName>
</protein>
<reference evidence="3" key="2">
    <citation type="submission" date="2018-02" db="UniProtKB">
        <authorList>
            <consortium name="EnsemblPlants"/>
        </authorList>
    </citation>
    <scope>IDENTIFICATION</scope>
    <source>
        <strain evidence="3">Williams 82</strain>
    </source>
</reference>
<evidence type="ECO:0000313" key="3">
    <source>
        <dbReference type="EnsemblPlants" id="KRG90456"/>
    </source>
</evidence>
<evidence type="ECO:0008006" key="5">
    <source>
        <dbReference type="Google" id="ProtNLM"/>
    </source>
</evidence>
<dbReference type="Gramene" id="KRG90456">
    <property type="protein sequence ID" value="KRG90456"/>
    <property type="gene ID" value="GLYMA_20G092300"/>
</dbReference>
<evidence type="ECO:0000256" key="1">
    <source>
        <dbReference type="SAM" id="SignalP"/>
    </source>
</evidence>